<reference evidence="2 3" key="1">
    <citation type="submission" date="2023-10" db="EMBL/GenBank/DDBJ databases">
        <authorList>
            <person name="Maclean D."/>
            <person name="Macfadyen A."/>
        </authorList>
    </citation>
    <scope>NUCLEOTIDE SEQUENCE [LARGE SCALE GENOMIC DNA]</scope>
</reference>
<dbReference type="Proteomes" id="UP001314263">
    <property type="component" value="Unassembled WGS sequence"/>
</dbReference>
<proteinExistence type="predicted"/>
<evidence type="ECO:0000313" key="3">
    <source>
        <dbReference type="Proteomes" id="UP001314263"/>
    </source>
</evidence>
<dbReference type="AlphaFoldDB" id="A0AAV1HSJ9"/>
<sequence>MRTSSCRAAVRQDLVLHGTSAFSMQILHSGLTQAQAEALKRQYINAAAPQPSLYNVVQEGKPTLNNQGCDSPAAEQSEGSPTQTCIPSARTIMNEQLQTDDEGVIDMSGGPAPGDIPVSQDDGTGESD</sequence>
<dbReference type="EMBL" id="CAUYUE010000001">
    <property type="protein sequence ID" value="CAK0733280.1"/>
    <property type="molecule type" value="Genomic_DNA"/>
</dbReference>
<comment type="caution">
    <text evidence="2">The sequence shown here is derived from an EMBL/GenBank/DDBJ whole genome shotgun (WGS) entry which is preliminary data.</text>
</comment>
<organism evidence="2 3">
    <name type="scientific">Coccomyxa viridis</name>
    <dbReference type="NCBI Taxonomy" id="1274662"/>
    <lineage>
        <taxon>Eukaryota</taxon>
        <taxon>Viridiplantae</taxon>
        <taxon>Chlorophyta</taxon>
        <taxon>core chlorophytes</taxon>
        <taxon>Trebouxiophyceae</taxon>
        <taxon>Trebouxiophyceae incertae sedis</taxon>
        <taxon>Coccomyxaceae</taxon>
        <taxon>Coccomyxa</taxon>
    </lineage>
</organism>
<accession>A0AAV1HSJ9</accession>
<feature type="region of interest" description="Disordered" evidence="1">
    <location>
        <begin position="96"/>
        <end position="128"/>
    </location>
</feature>
<keyword evidence="3" id="KW-1185">Reference proteome</keyword>
<protein>
    <submittedName>
        <fullName evidence="2">Uncharacterized protein</fullName>
    </submittedName>
</protein>
<gene>
    <name evidence="2" type="ORF">CVIRNUC_000251</name>
</gene>
<evidence type="ECO:0000313" key="2">
    <source>
        <dbReference type="EMBL" id="CAK0733280.1"/>
    </source>
</evidence>
<feature type="region of interest" description="Disordered" evidence="1">
    <location>
        <begin position="61"/>
        <end position="84"/>
    </location>
</feature>
<name>A0AAV1HSJ9_9CHLO</name>
<evidence type="ECO:0000256" key="1">
    <source>
        <dbReference type="SAM" id="MobiDB-lite"/>
    </source>
</evidence>